<evidence type="ECO:0000313" key="13">
    <source>
        <dbReference type="Proteomes" id="UP000217199"/>
    </source>
</evidence>
<dbReference type="EMBL" id="NBII01000003">
    <property type="protein sequence ID" value="PAV20588.1"/>
    <property type="molecule type" value="Genomic_DNA"/>
</dbReference>
<dbReference type="GO" id="GO:0005789">
    <property type="term" value="C:endoplasmic reticulum membrane"/>
    <property type="evidence" value="ECO:0007669"/>
    <property type="project" value="UniProtKB-SubCell"/>
</dbReference>
<evidence type="ECO:0000256" key="11">
    <source>
        <dbReference type="SAM" id="SignalP"/>
    </source>
</evidence>
<evidence type="ECO:0000256" key="6">
    <source>
        <dbReference type="ARBA" id="ARBA00022824"/>
    </source>
</evidence>
<feature type="transmembrane region" description="Helical" evidence="10">
    <location>
        <begin position="222"/>
        <end position="245"/>
    </location>
</feature>
<feature type="signal peptide" evidence="11">
    <location>
        <begin position="1"/>
        <end position="18"/>
    </location>
</feature>
<evidence type="ECO:0000256" key="9">
    <source>
        <dbReference type="ARBA" id="ARBA00023316"/>
    </source>
</evidence>
<keyword evidence="5 11" id="KW-0732">Signal</keyword>
<keyword evidence="8 10" id="KW-0472">Membrane</keyword>
<evidence type="ECO:0000256" key="4">
    <source>
        <dbReference type="ARBA" id="ARBA00022692"/>
    </source>
</evidence>
<organism evidence="12 13">
    <name type="scientific">Pyrrhoderma noxium</name>
    <dbReference type="NCBI Taxonomy" id="2282107"/>
    <lineage>
        <taxon>Eukaryota</taxon>
        <taxon>Fungi</taxon>
        <taxon>Dikarya</taxon>
        <taxon>Basidiomycota</taxon>
        <taxon>Agaricomycotina</taxon>
        <taxon>Agaricomycetes</taxon>
        <taxon>Hymenochaetales</taxon>
        <taxon>Hymenochaetaceae</taxon>
        <taxon>Pyrrhoderma</taxon>
    </lineage>
</organism>
<evidence type="ECO:0000256" key="10">
    <source>
        <dbReference type="SAM" id="Phobius"/>
    </source>
</evidence>
<dbReference type="PANTHER" id="PTHR28285">
    <property type="entry name" value="PROTEIN BIG1"/>
    <property type="match status" value="1"/>
</dbReference>
<keyword evidence="4 10" id="KW-0812">Transmembrane</keyword>
<dbReference type="GO" id="GO:0006078">
    <property type="term" value="P:(1-&gt;6)-beta-D-glucan biosynthetic process"/>
    <property type="evidence" value="ECO:0007669"/>
    <property type="project" value="TreeGrafter"/>
</dbReference>
<dbReference type="AlphaFoldDB" id="A0A286ULY0"/>
<gene>
    <name evidence="12" type="ORF">PNOK_0321500</name>
</gene>
<evidence type="ECO:0000256" key="7">
    <source>
        <dbReference type="ARBA" id="ARBA00022989"/>
    </source>
</evidence>
<sequence length="266" mass="29158">MMLVPFLAILTGTRLVSAFSDSSPLLAWSTKDLSLGDISSFNYNHLFFKDELCDLDAIVFIDQPGLRAQDLRGVDKSSVLHSQIQKSSSSLQLPYVTLGTQDSITDVAEVLSTKCGSRVVWGSEHDSSSSASDKHIFIVTLPSMYGAGSQRKDILSKSDAYLSELLNKIETTFSNTIVFYTGSVSRTLHERQEFDEETKPFSFLAPQGDGILSRYQILTPGLIISLALGFFLLLPIVLLSIKALASVQSSVRLDVPKPTGQDKKNQ</sequence>
<proteinExistence type="inferred from homology"/>
<name>A0A286ULY0_9AGAM</name>
<evidence type="ECO:0000256" key="1">
    <source>
        <dbReference type="ARBA" id="ARBA00004115"/>
    </source>
</evidence>
<dbReference type="PANTHER" id="PTHR28285:SF1">
    <property type="entry name" value="PROTEIN BIG1"/>
    <property type="match status" value="1"/>
</dbReference>
<protein>
    <recommendedName>
        <fullName evidence="3">Protein BIG1</fullName>
    </recommendedName>
</protein>
<evidence type="ECO:0000313" key="12">
    <source>
        <dbReference type="EMBL" id="PAV20588.1"/>
    </source>
</evidence>
<keyword evidence="7 10" id="KW-1133">Transmembrane helix</keyword>
<keyword evidence="9" id="KW-0961">Cell wall biogenesis/degradation</keyword>
<dbReference type="GO" id="GO:0071555">
    <property type="term" value="P:cell wall organization"/>
    <property type="evidence" value="ECO:0007669"/>
    <property type="project" value="UniProtKB-KW"/>
</dbReference>
<reference evidence="12 13" key="1">
    <citation type="journal article" date="2017" name="Mol. Ecol.">
        <title>Comparative and population genomic landscape of Phellinus noxius: A hypervariable fungus causing root rot in trees.</title>
        <authorList>
            <person name="Chung C.L."/>
            <person name="Lee T.J."/>
            <person name="Akiba M."/>
            <person name="Lee H.H."/>
            <person name="Kuo T.H."/>
            <person name="Liu D."/>
            <person name="Ke H.M."/>
            <person name="Yokoi T."/>
            <person name="Roa M.B."/>
            <person name="Lu M.J."/>
            <person name="Chang Y.Y."/>
            <person name="Ann P.J."/>
            <person name="Tsai J.N."/>
            <person name="Chen C.Y."/>
            <person name="Tzean S.S."/>
            <person name="Ota Y."/>
            <person name="Hattori T."/>
            <person name="Sahashi N."/>
            <person name="Liou R.F."/>
            <person name="Kikuchi T."/>
            <person name="Tsai I.J."/>
        </authorList>
    </citation>
    <scope>NUCLEOTIDE SEQUENCE [LARGE SCALE GENOMIC DNA]</scope>
    <source>
        <strain evidence="12 13">FFPRI411160</strain>
    </source>
</reference>
<feature type="chain" id="PRO_5013810125" description="Protein BIG1" evidence="11">
    <location>
        <begin position="19"/>
        <end position="266"/>
    </location>
</feature>
<evidence type="ECO:0000256" key="2">
    <source>
        <dbReference type="ARBA" id="ARBA00008203"/>
    </source>
</evidence>
<evidence type="ECO:0000256" key="3">
    <source>
        <dbReference type="ARBA" id="ARBA00022089"/>
    </source>
</evidence>
<dbReference type="Proteomes" id="UP000217199">
    <property type="component" value="Unassembled WGS sequence"/>
</dbReference>
<evidence type="ECO:0000256" key="5">
    <source>
        <dbReference type="ARBA" id="ARBA00022729"/>
    </source>
</evidence>
<dbReference type="InterPro" id="IPR037654">
    <property type="entry name" value="Big1"/>
</dbReference>
<comment type="subcellular location">
    <subcellularLocation>
        <location evidence="1">Endoplasmic reticulum membrane</location>
        <topology evidence="1">Single-pass type I membrane protein</topology>
    </subcellularLocation>
</comment>
<comment type="similarity">
    <text evidence="2">Belongs to the BIG1 family.</text>
</comment>
<dbReference type="OrthoDB" id="10029326at2759"/>
<comment type="caution">
    <text evidence="12">The sequence shown here is derived from an EMBL/GenBank/DDBJ whole genome shotgun (WGS) entry which is preliminary data.</text>
</comment>
<evidence type="ECO:0000256" key="8">
    <source>
        <dbReference type="ARBA" id="ARBA00023136"/>
    </source>
</evidence>
<keyword evidence="6" id="KW-0256">Endoplasmic reticulum</keyword>
<keyword evidence="13" id="KW-1185">Reference proteome</keyword>
<accession>A0A286ULY0</accession>
<dbReference type="InParanoid" id="A0A286ULY0"/>
<dbReference type="GO" id="GO:0009272">
    <property type="term" value="P:fungal-type cell wall biogenesis"/>
    <property type="evidence" value="ECO:0007669"/>
    <property type="project" value="TreeGrafter"/>
</dbReference>